<dbReference type="EMBL" id="SMDX01000003">
    <property type="protein sequence ID" value="NMI21205.1"/>
    <property type="molecule type" value="Genomic_DNA"/>
</dbReference>
<reference evidence="2" key="1">
    <citation type="journal article" date="2020" name="Syst. Appl. Microbiol.">
        <title>Clarifying the taxonomy of the causal agent of bacterial leaf spot of lettuce through a polyphasic approach reveals that Xanthomonas cynarae Trebaol et al. 2000 emend. Timilsina et al. 2019 is a later heterotypic synonym of Xanthomonas hortorum Vauterin et al. 1995.</title>
        <authorList>
            <person name="Moriniere L."/>
            <person name="Burlet A."/>
            <person name="Rosenthal E.R."/>
            <person name="Nesme X."/>
            <person name="Portier P."/>
            <person name="Bull C.T."/>
            <person name="Lavire C."/>
            <person name="Fischer-Le Saux M."/>
            <person name="Bertolla F."/>
        </authorList>
    </citation>
    <scope>NUCLEOTIDE SEQUENCE [LARGE SCALE GENOMIC DNA]</scope>
    <source>
        <strain evidence="2">CFBP2533</strain>
    </source>
</reference>
<organism evidence="1 2">
    <name type="scientific">Xanthomonas hortorum pv. pelargonii</name>
    <dbReference type="NCBI Taxonomy" id="453602"/>
    <lineage>
        <taxon>Bacteria</taxon>
        <taxon>Pseudomonadati</taxon>
        <taxon>Pseudomonadota</taxon>
        <taxon>Gammaproteobacteria</taxon>
        <taxon>Lysobacterales</taxon>
        <taxon>Lysobacteraceae</taxon>
        <taxon>Xanthomonas</taxon>
    </lineage>
</organism>
<accession>A0AAW9ZPP5</accession>
<dbReference type="Proteomes" id="UP000548771">
    <property type="component" value="Unassembled WGS sequence"/>
</dbReference>
<comment type="caution">
    <text evidence="1">The sequence shown here is derived from an EMBL/GenBank/DDBJ whole genome shotgun (WGS) entry which is preliminary data.</text>
</comment>
<proteinExistence type="predicted"/>
<evidence type="ECO:0000313" key="2">
    <source>
        <dbReference type="Proteomes" id="UP000548771"/>
    </source>
</evidence>
<dbReference type="AlphaFoldDB" id="A0AAW9ZPP5"/>
<gene>
    <name evidence="1" type="ORF">E1J24_04775</name>
</gene>
<sequence>MLALPKPRLKKAAPCSEAEDAMPIPSDAVCLTLPSPAQKGLLRCEMSPVQPALRRTAQP</sequence>
<evidence type="ECO:0000313" key="1">
    <source>
        <dbReference type="EMBL" id="NMI21205.1"/>
    </source>
</evidence>
<protein>
    <submittedName>
        <fullName evidence="1">Uncharacterized protein</fullName>
    </submittedName>
</protein>
<name>A0AAW9ZPP5_9XANT</name>